<keyword evidence="5" id="KW-0012">Acyltransferase</keyword>
<feature type="domain" description="SGNH" evidence="4">
    <location>
        <begin position="480"/>
        <end position="705"/>
    </location>
</feature>
<dbReference type="STRING" id="1523247.SAMN05660464_1666"/>
<feature type="transmembrane region" description="Helical" evidence="2">
    <location>
        <begin position="180"/>
        <end position="198"/>
    </location>
</feature>
<dbReference type="GO" id="GO:0009103">
    <property type="term" value="P:lipopolysaccharide biosynthetic process"/>
    <property type="evidence" value="ECO:0007669"/>
    <property type="project" value="TreeGrafter"/>
</dbReference>
<accession>A0A1I5LBJ3</accession>
<name>A0A1I5LBJ3_9ACTN</name>
<feature type="region of interest" description="Disordered" evidence="1">
    <location>
        <begin position="1"/>
        <end position="41"/>
    </location>
</feature>
<dbReference type="EMBL" id="FOWQ01000002">
    <property type="protein sequence ID" value="SFO94759.1"/>
    <property type="molecule type" value="Genomic_DNA"/>
</dbReference>
<reference evidence="6" key="1">
    <citation type="submission" date="2016-10" db="EMBL/GenBank/DDBJ databases">
        <authorList>
            <person name="Varghese N."/>
            <person name="Submissions S."/>
        </authorList>
    </citation>
    <scope>NUCLEOTIDE SEQUENCE [LARGE SCALE GENOMIC DNA]</scope>
    <source>
        <strain evidence="6">DSM 44208</strain>
    </source>
</reference>
<keyword evidence="6" id="KW-1185">Reference proteome</keyword>
<dbReference type="Pfam" id="PF19040">
    <property type="entry name" value="SGNH"/>
    <property type="match status" value="1"/>
</dbReference>
<keyword evidence="2" id="KW-0472">Membrane</keyword>
<keyword evidence="2" id="KW-0812">Transmembrane</keyword>
<keyword evidence="2" id="KW-1133">Transmembrane helix</keyword>
<dbReference type="Pfam" id="PF01757">
    <property type="entry name" value="Acyl_transf_3"/>
    <property type="match status" value="1"/>
</dbReference>
<protein>
    <submittedName>
        <fullName evidence="5">Peptidoglycan/LPS O-acetylase OafA/YrhL, contains acyltransferase and SGNH-hydrolase domains</fullName>
    </submittedName>
</protein>
<dbReference type="OrthoDB" id="3404679at2"/>
<keyword evidence="5" id="KW-0378">Hydrolase</keyword>
<evidence type="ECO:0000256" key="1">
    <source>
        <dbReference type="SAM" id="MobiDB-lite"/>
    </source>
</evidence>
<evidence type="ECO:0000259" key="3">
    <source>
        <dbReference type="Pfam" id="PF01757"/>
    </source>
</evidence>
<dbReference type="PANTHER" id="PTHR23028:SF53">
    <property type="entry name" value="ACYL_TRANSF_3 DOMAIN-CONTAINING PROTEIN"/>
    <property type="match status" value="1"/>
</dbReference>
<feature type="transmembrane region" description="Helical" evidence="2">
    <location>
        <begin position="71"/>
        <end position="89"/>
    </location>
</feature>
<sequence length="713" mass="75522">MTSAWPAAARSDRHAPARSGDAPLVPISTSTRPRTGAPPVPLARPEVEGLRALAVSLVVVYHVWIGRVSGGVDVFFVLTGFFLTTSLVRQAAASGRVDVRSHVSRLARRLTPAAAVVLTVTLVASVVLLPRSRWVATIPQFPASLFHLENWALARAAVDYGADHRTAGPVQHFWSLSVQVQVHLLWLVLVSAAVALLGRRYGVRRAVAGVLAVVLVLSLAYSVVTTDARQEVAYFDTLARLWEFAAAGLLALGAASLAPGRRTRVVLGWAGVLGLVALGASVDVSSLFPGWLAAWPVLCAAAVLVAGRTGSRWGADRVLDTRTAQWLGARSYALYLWHWPVLVLYLEATDRDAPGLRGGLCVVALSVALAAGTAVLVDRLSAGPRAAAAAGSVRPHGAVRTTARWVAPLLVLTSVWAGYVHVDGRPVSVQADDPDHPGALALADGFVYEGAADATLVPAATATGDDTTWWAREHVPGWSCSTPTGSIVRYCTVPVGGSQARRVVVVGDSHSDQLTNAVAEIAESRDYEVVTATRGSCAFSLDPEHLAGDPGAYRDCLRHNRELVEVLRRDPPHLVVTVGSRAAEDSPAERVPEGYQAAWDALTDAGIPVLVARDNARFGLDPNDCLERAGEDVRACDVVEADAYAPENPLAAAAAPRDLVRDLDVVPLLCNGDGTCSVAVGNVRVYHDSNHLGASYVRTMAPWFAEVLDDTGW</sequence>
<feature type="transmembrane region" description="Helical" evidence="2">
    <location>
        <begin position="110"/>
        <end position="129"/>
    </location>
</feature>
<feature type="transmembrane region" description="Helical" evidence="2">
    <location>
        <begin position="265"/>
        <end position="282"/>
    </location>
</feature>
<evidence type="ECO:0000256" key="2">
    <source>
        <dbReference type="SAM" id="Phobius"/>
    </source>
</evidence>
<dbReference type="InterPro" id="IPR043968">
    <property type="entry name" value="SGNH"/>
</dbReference>
<proteinExistence type="predicted"/>
<dbReference type="PANTHER" id="PTHR23028">
    <property type="entry name" value="ACETYLTRANSFERASE"/>
    <property type="match status" value="1"/>
</dbReference>
<evidence type="ECO:0000313" key="5">
    <source>
        <dbReference type="EMBL" id="SFO94759.1"/>
    </source>
</evidence>
<feature type="transmembrane region" description="Helical" evidence="2">
    <location>
        <begin position="357"/>
        <end position="377"/>
    </location>
</feature>
<feature type="transmembrane region" description="Helical" evidence="2">
    <location>
        <begin position="288"/>
        <end position="306"/>
    </location>
</feature>
<evidence type="ECO:0000259" key="4">
    <source>
        <dbReference type="Pfam" id="PF19040"/>
    </source>
</evidence>
<dbReference type="AlphaFoldDB" id="A0A1I5LBJ3"/>
<feature type="transmembrane region" description="Helical" evidence="2">
    <location>
        <begin position="239"/>
        <end position="258"/>
    </location>
</feature>
<dbReference type="GO" id="GO:0016020">
    <property type="term" value="C:membrane"/>
    <property type="evidence" value="ECO:0007669"/>
    <property type="project" value="TreeGrafter"/>
</dbReference>
<dbReference type="InterPro" id="IPR050879">
    <property type="entry name" value="Acyltransferase_3"/>
</dbReference>
<feature type="domain" description="Acyltransferase 3" evidence="3">
    <location>
        <begin position="46"/>
        <end position="370"/>
    </location>
</feature>
<dbReference type="GO" id="GO:0016787">
    <property type="term" value="F:hydrolase activity"/>
    <property type="evidence" value="ECO:0007669"/>
    <property type="project" value="UniProtKB-KW"/>
</dbReference>
<gene>
    <name evidence="5" type="ORF">SAMN05660464_1666</name>
</gene>
<keyword evidence="5" id="KW-0808">Transferase</keyword>
<organism evidence="5 6">
    <name type="scientific">Geodermatophilus dictyosporus</name>
    <dbReference type="NCBI Taxonomy" id="1523247"/>
    <lineage>
        <taxon>Bacteria</taxon>
        <taxon>Bacillati</taxon>
        <taxon>Actinomycetota</taxon>
        <taxon>Actinomycetes</taxon>
        <taxon>Geodermatophilales</taxon>
        <taxon>Geodermatophilaceae</taxon>
        <taxon>Geodermatophilus</taxon>
    </lineage>
</organism>
<dbReference type="Proteomes" id="UP000198857">
    <property type="component" value="Unassembled WGS sequence"/>
</dbReference>
<feature type="transmembrane region" description="Helical" evidence="2">
    <location>
        <begin position="327"/>
        <end position="345"/>
    </location>
</feature>
<dbReference type="InterPro" id="IPR002656">
    <property type="entry name" value="Acyl_transf_3_dom"/>
</dbReference>
<feature type="transmembrane region" description="Helical" evidence="2">
    <location>
        <begin position="205"/>
        <end position="224"/>
    </location>
</feature>
<dbReference type="GO" id="GO:0016747">
    <property type="term" value="F:acyltransferase activity, transferring groups other than amino-acyl groups"/>
    <property type="evidence" value="ECO:0007669"/>
    <property type="project" value="InterPro"/>
</dbReference>
<evidence type="ECO:0000313" key="6">
    <source>
        <dbReference type="Proteomes" id="UP000198857"/>
    </source>
</evidence>